<organism evidence="1 2">
    <name type="scientific">Glutamicibacter protophormiae</name>
    <name type="common">Brevibacterium protophormiae</name>
    <dbReference type="NCBI Taxonomy" id="37930"/>
    <lineage>
        <taxon>Bacteria</taxon>
        <taxon>Bacillati</taxon>
        <taxon>Actinomycetota</taxon>
        <taxon>Actinomycetes</taxon>
        <taxon>Micrococcales</taxon>
        <taxon>Micrococcaceae</taxon>
        <taxon>Glutamicibacter</taxon>
    </lineage>
</organism>
<evidence type="ECO:0000313" key="2">
    <source>
        <dbReference type="Proteomes" id="UP001195422"/>
    </source>
</evidence>
<dbReference type="Proteomes" id="UP001195422">
    <property type="component" value="Unassembled WGS sequence"/>
</dbReference>
<dbReference type="Gene3D" id="3.40.47.10">
    <property type="match status" value="1"/>
</dbReference>
<evidence type="ECO:0000313" key="1">
    <source>
        <dbReference type="EMBL" id="MBP2397456.1"/>
    </source>
</evidence>
<reference evidence="1 2" key="1">
    <citation type="submission" date="2021-03" db="EMBL/GenBank/DDBJ databases">
        <title>Sequencing the genomes of 1000 actinobacteria strains.</title>
        <authorList>
            <person name="Klenk H.-P."/>
        </authorList>
    </citation>
    <scope>NUCLEOTIDE SEQUENCE [LARGE SCALE GENOMIC DNA]</scope>
    <source>
        <strain evidence="1 2">DSM 20168</strain>
    </source>
</reference>
<sequence>MPVMIRTIQTAVPSTVLKQEEVREVFATQPELSRLGQRLVATSFNSADIDTRYSCVSEFNTELPEPAKPMFCGGETKTLSLTFSCPANRNCVEIEAGTVISTTVPASISPLALA</sequence>
<comment type="caution">
    <text evidence="1">The sequence shown here is derived from an EMBL/GenBank/DDBJ whole genome shotgun (WGS) entry which is preliminary data.</text>
</comment>
<protein>
    <submittedName>
        <fullName evidence="1">Uncharacterized protein</fullName>
    </submittedName>
</protein>
<name>A0ABS4XLS1_GLUPR</name>
<accession>A0ABS4XLS1</accession>
<dbReference type="InterPro" id="IPR016039">
    <property type="entry name" value="Thiolase-like"/>
</dbReference>
<keyword evidence="2" id="KW-1185">Reference proteome</keyword>
<dbReference type="EMBL" id="JAGIOJ010000001">
    <property type="protein sequence ID" value="MBP2397456.1"/>
    <property type="molecule type" value="Genomic_DNA"/>
</dbReference>
<dbReference type="RefSeq" id="WP_188947167.1">
    <property type="nucleotide sequence ID" value="NZ_BMPH01000002.1"/>
</dbReference>
<proteinExistence type="predicted"/>
<gene>
    <name evidence="1" type="ORF">JOF39_000537</name>
</gene>